<feature type="transmembrane region" description="Helical" evidence="6">
    <location>
        <begin position="113"/>
        <end position="131"/>
    </location>
</feature>
<evidence type="ECO:0000256" key="6">
    <source>
        <dbReference type="SAM" id="Phobius"/>
    </source>
</evidence>
<evidence type="ECO:0000256" key="5">
    <source>
        <dbReference type="PIRSR" id="PIRSR604254-1"/>
    </source>
</evidence>
<dbReference type="GO" id="GO:0016020">
    <property type="term" value="C:membrane"/>
    <property type="evidence" value="ECO:0007669"/>
    <property type="project" value="UniProtKB-SubCell"/>
</dbReference>
<evidence type="ECO:0000256" key="4">
    <source>
        <dbReference type="ARBA" id="ARBA00023136"/>
    </source>
</evidence>
<keyword evidence="5" id="KW-0862">Zinc</keyword>
<evidence type="ECO:0000256" key="1">
    <source>
        <dbReference type="ARBA" id="ARBA00004141"/>
    </source>
</evidence>
<proteinExistence type="predicted"/>
<feature type="transmembrane region" description="Helical" evidence="6">
    <location>
        <begin position="197"/>
        <end position="215"/>
    </location>
</feature>
<dbReference type="Pfam" id="PF03006">
    <property type="entry name" value="HlyIII"/>
    <property type="match status" value="1"/>
</dbReference>
<protein>
    <submittedName>
        <fullName evidence="7">Hly-III family protein</fullName>
    </submittedName>
</protein>
<evidence type="ECO:0000256" key="3">
    <source>
        <dbReference type="ARBA" id="ARBA00022989"/>
    </source>
</evidence>
<dbReference type="InterPro" id="IPR004254">
    <property type="entry name" value="AdipoR/HlyIII-related"/>
</dbReference>
<dbReference type="PANTHER" id="PTHR20855:SF3">
    <property type="entry name" value="LD03007P"/>
    <property type="match status" value="1"/>
</dbReference>
<dbReference type="EMBL" id="VDDC01000038">
    <property type="protein sequence ID" value="TNH38084.1"/>
    <property type="molecule type" value="Genomic_DNA"/>
</dbReference>
<feature type="transmembrane region" description="Helical" evidence="6">
    <location>
        <begin position="138"/>
        <end position="158"/>
    </location>
</feature>
<feature type="transmembrane region" description="Helical" evidence="6">
    <location>
        <begin position="164"/>
        <end position="185"/>
    </location>
</feature>
<feature type="binding site" evidence="5">
    <location>
        <position position="196"/>
    </location>
    <ligand>
        <name>Zn(2+)</name>
        <dbReference type="ChEBI" id="CHEBI:29105"/>
    </ligand>
</feature>
<accession>A0A5C4R2X4</accession>
<name>A0A5C4R2X4_9RHOB</name>
<evidence type="ECO:0000313" key="8">
    <source>
        <dbReference type="Proteomes" id="UP000304880"/>
    </source>
</evidence>
<organism evidence="7 8">
    <name type="scientific">Paracoccus haeundaensis</name>
    <dbReference type="NCBI Taxonomy" id="225362"/>
    <lineage>
        <taxon>Bacteria</taxon>
        <taxon>Pseudomonadati</taxon>
        <taxon>Pseudomonadota</taxon>
        <taxon>Alphaproteobacteria</taxon>
        <taxon>Rhodobacterales</taxon>
        <taxon>Paracoccaceae</taxon>
        <taxon>Paracoccus</taxon>
    </lineage>
</organism>
<keyword evidence="8" id="KW-1185">Reference proteome</keyword>
<evidence type="ECO:0000313" key="7">
    <source>
        <dbReference type="EMBL" id="TNH38084.1"/>
    </source>
</evidence>
<reference evidence="7 8" key="1">
    <citation type="submission" date="2019-06" db="EMBL/GenBank/DDBJ databases">
        <authorList>
            <person name="Li J."/>
        </authorList>
    </citation>
    <scope>NUCLEOTIDE SEQUENCE [LARGE SCALE GENOMIC DNA]</scope>
    <source>
        <strain evidence="7 8">CGMCC 1.8012</strain>
    </source>
</reference>
<dbReference type="AlphaFoldDB" id="A0A5C4R2X4"/>
<dbReference type="PANTHER" id="PTHR20855">
    <property type="entry name" value="ADIPOR/PROGESTIN RECEPTOR-RELATED"/>
    <property type="match status" value="1"/>
</dbReference>
<dbReference type="Proteomes" id="UP000304880">
    <property type="component" value="Unassembled WGS sequence"/>
</dbReference>
<dbReference type="RefSeq" id="WP_139599386.1">
    <property type="nucleotide sequence ID" value="NZ_VDDC01000038.1"/>
</dbReference>
<sequence length="218" mass="23912">MNFYLPRRIEYSRLETMSDLLVHIAGLTAALLAVPLLIMWTLSTGTADFGLVGVSVYGLTLIAMISCSMLYNMTHPQTWTPYLQRLDHSAIYLKIAGTYTAFALLSPHDTGWFVVWIWSCAALGVGLRTFVPNRWRSVAISLYMIMGWSGVIAGDALFGGMSSLVFGLILGGGLIYTVGFGFFVATRLPFHRTIWHLLVIVASGLFYSAVATQIGTLS</sequence>
<comment type="caution">
    <text evidence="7">The sequence shown here is derived from an EMBL/GenBank/DDBJ whole genome shotgun (WGS) entry which is preliminary data.</text>
</comment>
<dbReference type="GO" id="GO:0046872">
    <property type="term" value="F:metal ion binding"/>
    <property type="evidence" value="ECO:0007669"/>
    <property type="project" value="UniProtKB-KW"/>
</dbReference>
<comment type="subcellular location">
    <subcellularLocation>
        <location evidence="1">Membrane</location>
        <topology evidence="1">Multi-pass membrane protein</topology>
    </subcellularLocation>
</comment>
<keyword evidence="5" id="KW-0479">Metal-binding</keyword>
<feature type="transmembrane region" description="Helical" evidence="6">
    <location>
        <begin position="49"/>
        <end position="71"/>
    </location>
</feature>
<evidence type="ECO:0000256" key="2">
    <source>
        <dbReference type="ARBA" id="ARBA00022692"/>
    </source>
</evidence>
<keyword evidence="2 6" id="KW-0812">Transmembrane</keyword>
<keyword evidence="4 6" id="KW-0472">Membrane</keyword>
<feature type="transmembrane region" description="Helical" evidence="6">
    <location>
        <begin position="20"/>
        <end position="43"/>
    </location>
</feature>
<gene>
    <name evidence="7" type="ORF">FHD67_16715</name>
</gene>
<keyword evidence="3 6" id="KW-1133">Transmembrane helix</keyword>